<dbReference type="AlphaFoldDB" id="A0A7I5E5G3"/>
<reference evidence="2" key="1">
    <citation type="submission" date="2020-12" db="UniProtKB">
        <authorList>
            <consortium name="WormBaseParasite"/>
        </authorList>
    </citation>
    <scope>IDENTIFICATION</scope>
    <source>
        <strain evidence="2">MHco3</strain>
    </source>
</reference>
<name>A0A7I5E5G3_HAECO</name>
<keyword evidence="1" id="KW-1185">Reference proteome</keyword>
<dbReference type="WBParaSite" id="HCON_00009550-00001">
    <property type="protein sequence ID" value="HCON_00009550-00001"/>
    <property type="gene ID" value="HCON_00009550"/>
</dbReference>
<evidence type="ECO:0000313" key="1">
    <source>
        <dbReference type="Proteomes" id="UP000025227"/>
    </source>
</evidence>
<evidence type="ECO:0000313" key="2">
    <source>
        <dbReference type="WBParaSite" id="HCON_00009550-00001"/>
    </source>
</evidence>
<dbReference type="Proteomes" id="UP000025227">
    <property type="component" value="Unplaced"/>
</dbReference>
<organism evidence="1 2">
    <name type="scientific">Haemonchus contortus</name>
    <name type="common">Barber pole worm</name>
    <dbReference type="NCBI Taxonomy" id="6289"/>
    <lineage>
        <taxon>Eukaryota</taxon>
        <taxon>Metazoa</taxon>
        <taxon>Ecdysozoa</taxon>
        <taxon>Nematoda</taxon>
        <taxon>Chromadorea</taxon>
        <taxon>Rhabditida</taxon>
        <taxon>Rhabditina</taxon>
        <taxon>Rhabditomorpha</taxon>
        <taxon>Strongyloidea</taxon>
        <taxon>Trichostrongylidae</taxon>
        <taxon>Haemonchus</taxon>
    </lineage>
</organism>
<sequence>MGSDHRLLCAEFRFDLQCVERKLRSSGNEAPRLLPPGITSLPLRVNGKISYRQHRKAGILQVVKRRLSSKTLELIRQRGIARAAGNNQLTSEIAKLCSEAIKEDLKERRAAVMDEAAETGKSIRKARRSFTNFKIKMTSSS</sequence>
<dbReference type="OrthoDB" id="5849309at2759"/>
<protein>
    <submittedName>
        <fullName evidence="2">Uncharacterized protein</fullName>
    </submittedName>
</protein>
<accession>A0A7I5E5G3</accession>
<proteinExistence type="predicted"/>